<dbReference type="PANTHER" id="PTHR11545:SF2">
    <property type="entry name" value="LARGE RIBOSOMAL SUBUNIT PROTEIN UL13M"/>
    <property type="match status" value="1"/>
</dbReference>
<dbReference type="GO" id="GO:0017148">
    <property type="term" value="P:negative regulation of translation"/>
    <property type="evidence" value="ECO:0007669"/>
    <property type="project" value="TreeGrafter"/>
</dbReference>
<dbReference type="NCBIfam" id="TIGR01066">
    <property type="entry name" value="rplM_bact"/>
    <property type="match status" value="1"/>
</dbReference>
<geneLocation type="plastid" evidence="5"/>
<evidence type="ECO:0000256" key="4">
    <source>
        <dbReference type="RuleBase" id="RU003877"/>
    </source>
</evidence>
<gene>
    <name evidence="5" type="primary">rpl13</name>
</gene>
<reference evidence="5" key="1">
    <citation type="submission" date="2016-11" db="EMBL/GenBank/DDBJ databases">
        <title>Complete organellar and ribosomal genomic analysis of the lectotype specimen of the reef forming species Porolithon onkodes (Heydrich) Foslie.</title>
        <authorList>
            <person name="Hughey J.R."/>
            <person name="Gabrielson P.W."/>
        </authorList>
    </citation>
    <scope>NUCLEOTIDE SEQUENCE</scope>
</reference>
<dbReference type="GO" id="GO:0003729">
    <property type="term" value="F:mRNA binding"/>
    <property type="evidence" value="ECO:0007669"/>
    <property type="project" value="TreeGrafter"/>
</dbReference>
<dbReference type="SUPFAM" id="SSF52161">
    <property type="entry name" value="Ribosomal protein L13"/>
    <property type="match status" value="1"/>
</dbReference>
<evidence type="ECO:0000256" key="2">
    <source>
        <dbReference type="ARBA" id="ARBA00022980"/>
    </source>
</evidence>
<evidence type="ECO:0000256" key="1">
    <source>
        <dbReference type="ARBA" id="ARBA00006227"/>
    </source>
</evidence>
<dbReference type="CDD" id="cd00392">
    <property type="entry name" value="Ribosomal_L13"/>
    <property type="match status" value="1"/>
</dbReference>
<sequence>MNKTHIKKDTFNAKWFFVDADDQTLGRLSSQIASYLKNKNSIYFTPFQISRSHIIVINAKKIKISGQKKYQKLYKRHSGRPGGLKVETFTQLQNRLPARIIEKAVKGMLPKNTLGRKLFKYLKVYDGPNHPHSAQKPIPLPIHK</sequence>
<dbReference type="EMBL" id="KY212106">
    <property type="protein sequence ID" value="ASB29697.1"/>
    <property type="molecule type" value="Genomic_DNA"/>
</dbReference>
<dbReference type="PANTHER" id="PTHR11545">
    <property type="entry name" value="RIBOSOMAL PROTEIN L13"/>
    <property type="match status" value="1"/>
</dbReference>
<evidence type="ECO:0000256" key="3">
    <source>
        <dbReference type="ARBA" id="ARBA00023274"/>
    </source>
</evidence>
<dbReference type="GeneID" id="37507616"/>
<dbReference type="PROSITE" id="PS00783">
    <property type="entry name" value="RIBOSOMAL_L13"/>
    <property type="match status" value="1"/>
</dbReference>
<dbReference type="PIRSF" id="PIRSF002181">
    <property type="entry name" value="Ribosomal_L13"/>
    <property type="match status" value="1"/>
</dbReference>
<protein>
    <submittedName>
        <fullName evidence="5">50S ribosomal protein L13</fullName>
    </submittedName>
</protein>
<dbReference type="Gene3D" id="3.90.1180.10">
    <property type="entry name" value="Ribosomal protein L13"/>
    <property type="match status" value="1"/>
</dbReference>
<keyword evidence="3 4" id="KW-0687">Ribonucleoprotein</keyword>
<dbReference type="HAMAP" id="MF_01366">
    <property type="entry name" value="Ribosomal_uL13"/>
    <property type="match status" value="1"/>
</dbReference>
<keyword evidence="5" id="KW-0934">Plastid</keyword>
<dbReference type="InterPro" id="IPR005823">
    <property type="entry name" value="Ribosomal_uL13_bac-type"/>
</dbReference>
<dbReference type="GO" id="GO:0022625">
    <property type="term" value="C:cytosolic large ribosomal subunit"/>
    <property type="evidence" value="ECO:0007669"/>
    <property type="project" value="TreeGrafter"/>
</dbReference>
<dbReference type="Pfam" id="PF00572">
    <property type="entry name" value="Ribosomal_L13"/>
    <property type="match status" value="1"/>
</dbReference>
<organism evidence="5">
    <name type="scientific">Porolithon onkodes</name>
    <dbReference type="NCBI Taxonomy" id="231751"/>
    <lineage>
        <taxon>Eukaryota</taxon>
        <taxon>Rhodophyta</taxon>
        <taxon>Florideophyceae</taxon>
        <taxon>Corallinophycidae</taxon>
        <taxon>Corallinales</taxon>
        <taxon>Porolithaceae</taxon>
        <taxon>Porolithon</taxon>
    </lineage>
</organism>
<dbReference type="InterPro" id="IPR023563">
    <property type="entry name" value="Ribosomal_uL13_CS"/>
</dbReference>
<dbReference type="InterPro" id="IPR036899">
    <property type="entry name" value="Ribosomal_uL13_sf"/>
</dbReference>
<dbReference type="RefSeq" id="YP_009502095.1">
    <property type="nucleotide sequence ID" value="NC_038144.1"/>
</dbReference>
<accession>A0A2Z2KVE5</accession>
<name>A0A2Z2KVE5_9FLOR</name>
<evidence type="ECO:0000313" key="5">
    <source>
        <dbReference type="EMBL" id="ASB29697.1"/>
    </source>
</evidence>
<dbReference type="GO" id="GO:0006412">
    <property type="term" value="P:translation"/>
    <property type="evidence" value="ECO:0007669"/>
    <property type="project" value="InterPro"/>
</dbReference>
<dbReference type="GO" id="GO:0003735">
    <property type="term" value="F:structural constituent of ribosome"/>
    <property type="evidence" value="ECO:0007669"/>
    <property type="project" value="InterPro"/>
</dbReference>
<comment type="similarity">
    <text evidence="1 4">Belongs to the universal ribosomal protein uL13 family.</text>
</comment>
<dbReference type="InterPro" id="IPR005822">
    <property type="entry name" value="Ribosomal_uL13"/>
</dbReference>
<proteinExistence type="inferred from homology"/>
<keyword evidence="2 4" id="KW-0689">Ribosomal protein</keyword>
<dbReference type="AlphaFoldDB" id="A0A2Z2KVE5"/>